<reference evidence="1 2" key="1">
    <citation type="submission" date="2024-03" db="EMBL/GenBank/DDBJ databases">
        <title>Bacilli Hybrid Assemblies.</title>
        <authorList>
            <person name="Kovac J."/>
        </authorList>
    </citation>
    <scope>NUCLEOTIDE SEQUENCE [LARGE SCALE GENOMIC DNA]</scope>
    <source>
        <strain evidence="1 2">FSL R7-0666</strain>
    </source>
</reference>
<evidence type="ECO:0000313" key="1">
    <source>
        <dbReference type="EMBL" id="MEN0641774.1"/>
    </source>
</evidence>
<organism evidence="1 2">
    <name type="scientific">Alkalicoccobacillus gibsonii</name>
    <dbReference type="NCBI Taxonomy" id="79881"/>
    <lineage>
        <taxon>Bacteria</taxon>
        <taxon>Bacillati</taxon>
        <taxon>Bacillota</taxon>
        <taxon>Bacilli</taxon>
        <taxon>Bacillales</taxon>
        <taxon>Bacillaceae</taxon>
        <taxon>Alkalicoccobacillus</taxon>
    </lineage>
</organism>
<keyword evidence="2" id="KW-1185">Reference proteome</keyword>
<comment type="caution">
    <text evidence="1">The sequence shown here is derived from an EMBL/GenBank/DDBJ whole genome shotgun (WGS) entry which is preliminary data.</text>
</comment>
<dbReference type="EMBL" id="JBCITK010000001">
    <property type="protein sequence ID" value="MEN0641774.1"/>
    <property type="molecule type" value="Genomic_DNA"/>
</dbReference>
<sequence>MYFPKYWAKSVVDEREASGTQFSIPVWRWSNHSLDDAQQQANQAAAHLRNRIRSGEYLSNEYYGNRPVREEVIFEQKDEQGSVELVITRNAQGCLVLNTGHAMFVDVDIEEPTQTLFSRIVGIFFKPDVEPETPEEAAIKHIRGWVEEHSDRGVRVYRTRGGLRYLLTHKVYTPGDAESDQLLEQFNSDPQYRMLCTAQESFRARLTPKPKRIGMHQPPVRFPYLDKEDKQQLDQWEKNYKNVSSEWRTCEHVAMFGNPTIHPKVQDVIDLHDQMTELHKDLPLA</sequence>
<protein>
    <submittedName>
        <fullName evidence="1">Uncharacterized protein</fullName>
    </submittedName>
</protein>
<evidence type="ECO:0000313" key="2">
    <source>
        <dbReference type="Proteomes" id="UP001418796"/>
    </source>
</evidence>
<name>A0ABU9VD03_9BACI</name>
<dbReference type="RefSeq" id="WP_343128962.1">
    <property type="nucleotide sequence ID" value="NZ_JBCITK010000001.1"/>
</dbReference>
<dbReference type="Proteomes" id="UP001418796">
    <property type="component" value="Unassembled WGS sequence"/>
</dbReference>
<accession>A0ABU9VD03</accession>
<proteinExistence type="predicted"/>
<gene>
    <name evidence="1" type="ORF">MKY91_01170</name>
</gene>